<feature type="domain" description="Zn(2)-C6 fungal-type" evidence="7">
    <location>
        <begin position="32"/>
        <end position="80"/>
    </location>
</feature>
<dbReference type="EMBL" id="MSZS01000001">
    <property type="protein sequence ID" value="PKX98851.1"/>
    <property type="molecule type" value="Genomic_DNA"/>
</dbReference>
<dbReference type="OMA" id="FTWDHPC"/>
<dbReference type="GO" id="GO:0000981">
    <property type="term" value="F:DNA-binding transcription factor activity, RNA polymerase II-specific"/>
    <property type="evidence" value="ECO:0007669"/>
    <property type="project" value="InterPro"/>
</dbReference>
<keyword evidence="1" id="KW-0479">Metal-binding</keyword>
<keyword evidence="4" id="KW-0804">Transcription</keyword>
<keyword evidence="5" id="KW-0539">Nucleus</keyword>
<evidence type="ECO:0000256" key="2">
    <source>
        <dbReference type="ARBA" id="ARBA00023015"/>
    </source>
</evidence>
<dbReference type="InterPro" id="IPR036864">
    <property type="entry name" value="Zn2-C6_fun-type_DNA-bd_sf"/>
</dbReference>
<evidence type="ECO:0000256" key="5">
    <source>
        <dbReference type="ARBA" id="ARBA00023242"/>
    </source>
</evidence>
<reference evidence="9" key="1">
    <citation type="journal article" date="2018" name="Proc. Natl. Acad. Sci. U.S.A.">
        <title>Linking secondary metabolites to gene clusters through genome sequencing of six diverse Aspergillus species.</title>
        <authorList>
            <person name="Kaerboelling I."/>
            <person name="Vesth T.C."/>
            <person name="Frisvad J.C."/>
            <person name="Nybo J.L."/>
            <person name="Theobald S."/>
            <person name="Kuo A."/>
            <person name="Bowyer P."/>
            <person name="Matsuda Y."/>
            <person name="Mondo S."/>
            <person name="Lyhne E.K."/>
            <person name="Kogle M.E."/>
            <person name="Clum A."/>
            <person name="Lipzen A."/>
            <person name="Salamov A."/>
            <person name="Ngan C.Y."/>
            <person name="Daum C."/>
            <person name="Chiniquy J."/>
            <person name="Barry K."/>
            <person name="LaButti K."/>
            <person name="Haridas S."/>
            <person name="Simmons B.A."/>
            <person name="Magnuson J.K."/>
            <person name="Mortensen U.H."/>
            <person name="Larsen T.O."/>
            <person name="Grigoriev I.V."/>
            <person name="Baker S.E."/>
            <person name="Andersen M.R."/>
        </authorList>
    </citation>
    <scope>NUCLEOTIDE SEQUENCE [LARGE SCALE GENOMIC DNA]</scope>
    <source>
        <strain evidence="9">IBT 16806</strain>
    </source>
</reference>
<dbReference type="PANTHER" id="PTHR47256">
    <property type="entry name" value="ZN(II)2CYS6 TRANSCRIPTION FACTOR (EUROFUNG)-RELATED"/>
    <property type="match status" value="1"/>
</dbReference>
<dbReference type="Pfam" id="PF04082">
    <property type="entry name" value="Fungal_trans"/>
    <property type="match status" value="1"/>
</dbReference>
<organism evidence="8 9">
    <name type="scientific">Aspergillus novofumigatus (strain IBT 16806)</name>
    <dbReference type="NCBI Taxonomy" id="1392255"/>
    <lineage>
        <taxon>Eukaryota</taxon>
        <taxon>Fungi</taxon>
        <taxon>Dikarya</taxon>
        <taxon>Ascomycota</taxon>
        <taxon>Pezizomycotina</taxon>
        <taxon>Eurotiomycetes</taxon>
        <taxon>Eurotiomycetidae</taxon>
        <taxon>Eurotiales</taxon>
        <taxon>Aspergillaceae</taxon>
        <taxon>Aspergillus</taxon>
        <taxon>Aspergillus subgen. Fumigati</taxon>
    </lineage>
</organism>
<proteinExistence type="predicted"/>
<dbReference type="OrthoDB" id="2593732at2759"/>
<dbReference type="GO" id="GO:0003677">
    <property type="term" value="F:DNA binding"/>
    <property type="evidence" value="ECO:0007669"/>
    <property type="project" value="UniProtKB-KW"/>
</dbReference>
<evidence type="ECO:0000256" key="3">
    <source>
        <dbReference type="ARBA" id="ARBA00023125"/>
    </source>
</evidence>
<dbReference type="GeneID" id="36529205"/>
<feature type="region of interest" description="Disordered" evidence="6">
    <location>
        <begin position="1"/>
        <end position="26"/>
    </location>
</feature>
<dbReference type="InterPro" id="IPR053187">
    <property type="entry name" value="Notoamide_regulator"/>
</dbReference>
<dbReference type="Gene3D" id="4.10.240.10">
    <property type="entry name" value="Zn(2)-C6 fungal-type DNA-binding domain"/>
    <property type="match status" value="1"/>
</dbReference>
<feature type="region of interest" description="Disordered" evidence="6">
    <location>
        <begin position="137"/>
        <end position="163"/>
    </location>
</feature>
<dbReference type="PANTHER" id="PTHR47256:SF10">
    <property type="entry name" value="ZN(II)2CYS6 TRANSCRIPTION FACTOR (EUROFUNG)"/>
    <property type="match status" value="1"/>
</dbReference>
<evidence type="ECO:0000259" key="7">
    <source>
        <dbReference type="SMART" id="SM00066"/>
    </source>
</evidence>
<feature type="compositionally biased region" description="Low complexity" evidence="6">
    <location>
        <begin position="152"/>
        <end position="162"/>
    </location>
</feature>
<dbReference type="SUPFAM" id="SSF57701">
    <property type="entry name" value="Zn2/Cys6 DNA-binding domain"/>
    <property type="match status" value="1"/>
</dbReference>
<feature type="compositionally biased region" description="Basic and acidic residues" evidence="6">
    <location>
        <begin position="1"/>
        <end position="10"/>
    </location>
</feature>
<accession>A0A2I1CMJ4</accession>
<dbReference type="InterPro" id="IPR001138">
    <property type="entry name" value="Zn2Cys6_DnaBD"/>
</dbReference>
<dbReference type="GO" id="GO:0006351">
    <property type="term" value="P:DNA-templated transcription"/>
    <property type="evidence" value="ECO:0007669"/>
    <property type="project" value="InterPro"/>
</dbReference>
<evidence type="ECO:0000256" key="6">
    <source>
        <dbReference type="SAM" id="MobiDB-lite"/>
    </source>
</evidence>
<keyword evidence="2" id="KW-0805">Transcription regulation</keyword>
<keyword evidence="3" id="KW-0238">DNA-binding</keyword>
<dbReference type="InterPro" id="IPR007219">
    <property type="entry name" value="XnlR_reg_dom"/>
</dbReference>
<comment type="caution">
    <text evidence="8">The sequence shown here is derived from an EMBL/GenBank/DDBJ whole genome shotgun (WGS) entry which is preliminary data.</text>
</comment>
<name>A0A2I1CMJ4_ASPN1</name>
<evidence type="ECO:0000256" key="1">
    <source>
        <dbReference type="ARBA" id="ARBA00022723"/>
    </source>
</evidence>
<evidence type="ECO:0000256" key="4">
    <source>
        <dbReference type="ARBA" id="ARBA00023163"/>
    </source>
</evidence>
<dbReference type="VEuPathDB" id="FungiDB:P174DRAFT_362800"/>
<dbReference type="GO" id="GO:0008270">
    <property type="term" value="F:zinc ion binding"/>
    <property type="evidence" value="ECO:0007669"/>
    <property type="project" value="InterPro"/>
</dbReference>
<dbReference type="SMART" id="SM00066">
    <property type="entry name" value="GAL4"/>
    <property type="match status" value="1"/>
</dbReference>
<keyword evidence="9" id="KW-1185">Reference proteome</keyword>
<dbReference type="RefSeq" id="XP_024687446.1">
    <property type="nucleotide sequence ID" value="XM_024821879.1"/>
</dbReference>
<evidence type="ECO:0000313" key="9">
    <source>
        <dbReference type="Proteomes" id="UP000234474"/>
    </source>
</evidence>
<dbReference type="AlphaFoldDB" id="A0A2I1CMJ4"/>
<dbReference type="Proteomes" id="UP000234474">
    <property type="component" value="Unassembled WGS sequence"/>
</dbReference>
<protein>
    <submittedName>
        <fullName evidence="8">Putative C6 transcription factor</fullName>
    </submittedName>
</protein>
<dbReference type="CDD" id="cd00067">
    <property type="entry name" value="GAL4"/>
    <property type="match status" value="1"/>
</dbReference>
<gene>
    <name evidence="8" type="ORF">P174DRAFT_362800</name>
</gene>
<dbReference type="STRING" id="1392255.A0A2I1CMJ4"/>
<evidence type="ECO:0000313" key="8">
    <source>
        <dbReference type="EMBL" id="PKX98851.1"/>
    </source>
</evidence>
<dbReference type="CDD" id="cd12148">
    <property type="entry name" value="fungal_TF_MHR"/>
    <property type="match status" value="1"/>
</dbReference>
<sequence>MASDDQDKHLPTLAPGPRGPITLKTTTVSRPKKISTACLPCKQAKRKVGLECSGRPPPCKSCKTADAECVFDESLDLRRKVAAKRNLEELSYYRSLLYALLESLRNSDETELIKLLDHIRGSPSLNSIAAIVAGPTIDPSDVSSEDLKGGSEESSSQAGSQEPVYPDIHSRITMEKLCDIPLVQVPAKPWTAVTDDSQLVSHLVSLYFTWDNPLVQIVDQKVFLEHMKAGKTNSEFCTPLLVNSVLAMASLYSDFPDVFAVPSEVASRGRHFLMEAERLWRAEEGQTSLANIQAVVLMSYVLKSQGKGQLGWLMLKQGVQLAQDFGLFQASRAVPHRTWSVQSQRVAAITAWGIYIMNSYGRKYPVAHAWLIFCDRQVSMELQRAPALKHPDSNLFSEEEATEKTMWSPYPLTNRLDYVRKPARLRYAMRRLADLTLITVDIQELLFEKVFEITVEQLWAAARVFFSRLETWLVDLKGAMEDEDQFMPHMSFLRIKCHQTIMSMFSFLLEHMMPEQPQHSPEIQEATKIRLRAAKEIGCCLRQQRQTYGLEQIPRYLLDAINSSCLVLATDLCDEESQELFAETCRYLVALKRRLTKVEEMIVRIESLVGADTFARAAGYLH</sequence>